<feature type="domain" description="PilZ" evidence="1">
    <location>
        <begin position="3"/>
        <end position="79"/>
    </location>
</feature>
<dbReference type="GO" id="GO:0035438">
    <property type="term" value="F:cyclic-di-GMP binding"/>
    <property type="evidence" value="ECO:0007669"/>
    <property type="project" value="InterPro"/>
</dbReference>
<name>A0A0R3D3F1_9BRAD</name>
<accession>A0A0R3D3F1</accession>
<reference evidence="2 3" key="1">
    <citation type="submission" date="2015-09" db="EMBL/GenBank/DDBJ databases">
        <title>Draft Genome Sequence of Bradyrhizobium manausense Strain BR 3351T, a Novel Symbiotic Nitrogen-Fixing Alphaproteobacterium Isolated from Brazilian Amazon Rain Forest.</title>
        <authorList>
            <person name="De Araujo J.L."/>
            <person name="Zilli J.E."/>
        </authorList>
    </citation>
    <scope>NUCLEOTIDE SEQUENCE [LARGE SCALE GENOMIC DNA]</scope>
    <source>
        <strain evidence="2 3">BR3351</strain>
    </source>
</reference>
<evidence type="ECO:0000313" key="3">
    <source>
        <dbReference type="Proteomes" id="UP000051936"/>
    </source>
</evidence>
<dbReference type="SUPFAM" id="SSF141371">
    <property type="entry name" value="PilZ domain-like"/>
    <property type="match status" value="1"/>
</dbReference>
<dbReference type="Proteomes" id="UP000051936">
    <property type="component" value="Unassembled WGS sequence"/>
</dbReference>
<protein>
    <recommendedName>
        <fullName evidence="1">PilZ domain-containing protein</fullName>
    </recommendedName>
</protein>
<dbReference type="Pfam" id="PF07238">
    <property type="entry name" value="PilZ"/>
    <property type="match status" value="1"/>
</dbReference>
<dbReference type="STRING" id="989370.AOQ71_36090"/>
<dbReference type="InterPro" id="IPR009875">
    <property type="entry name" value="PilZ_domain"/>
</dbReference>
<dbReference type="EMBL" id="LJYG01000111">
    <property type="protein sequence ID" value="KRQ02021.1"/>
    <property type="molecule type" value="Genomic_DNA"/>
</dbReference>
<proteinExistence type="predicted"/>
<evidence type="ECO:0000259" key="1">
    <source>
        <dbReference type="Pfam" id="PF07238"/>
    </source>
</evidence>
<sequence length="80" mass="8976">MVETRNAPRVRTAMPAHIERAGKKITCMIRDISTSGAALQFFDGTDRIPASFDLIIPEHGLKLSCRVAWRAPFRMGVMFL</sequence>
<dbReference type="Gene3D" id="2.40.10.220">
    <property type="entry name" value="predicted glycosyltransferase like domains"/>
    <property type="match status" value="1"/>
</dbReference>
<keyword evidence="3" id="KW-1185">Reference proteome</keyword>
<comment type="caution">
    <text evidence="2">The sequence shown here is derived from an EMBL/GenBank/DDBJ whole genome shotgun (WGS) entry which is preliminary data.</text>
</comment>
<organism evidence="2 3">
    <name type="scientific">Bradyrhizobium manausense</name>
    <dbReference type="NCBI Taxonomy" id="989370"/>
    <lineage>
        <taxon>Bacteria</taxon>
        <taxon>Pseudomonadati</taxon>
        <taxon>Pseudomonadota</taxon>
        <taxon>Alphaproteobacteria</taxon>
        <taxon>Hyphomicrobiales</taxon>
        <taxon>Nitrobacteraceae</taxon>
        <taxon>Bradyrhizobium</taxon>
    </lineage>
</organism>
<evidence type="ECO:0000313" key="2">
    <source>
        <dbReference type="EMBL" id="KRQ02021.1"/>
    </source>
</evidence>
<dbReference type="AlphaFoldDB" id="A0A0R3D3F1"/>
<gene>
    <name evidence="2" type="ORF">AOQ71_36090</name>
</gene>